<dbReference type="Pfam" id="PF00106">
    <property type="entry name" value="adh_short"/>
    <property type="match status" value="1"/>
</dbReference>
<dbReference type="GO" id="GO:0016491">
    <property type="term" value="F:oxidoreductase activity"/>
    <property type="evidence" value="ECO:0007669"/>
    <property type="project" value="UniProtKB-KW"/>
</dbReference>
<evidence type="ECO:0000256" key="1">
    <source>
        <dbReference type="ARBA" id="ARBA00006484"/>
    </source>
</evidence>
<keyword evidence="5" id="KW-1185">Reference proteome</keyword>
<name>A0ABD2ZCC0_9GENT</name>
<dbReference type="Proteomes" id="UP001630127">
    <property type="component" value="Unassembled WGS sequence"/>
</dbReference>
<dbReference type="PANTHER" id="PTHR43490">
    <property type="entry name" value="(+)-NEOMENTHOL DEHYDROGENASE"/>
    <property type="match status" value="1"/>
</dbReference>
<gene>
    <name evidence="4" type="ORF">ACH5RR_024032</name>
</gene>
<reference evidence="4 5" key="1">
    <citation type="submission" date="2024-11" db="EMBL/GenBank/DDBJ databases">
        <title>A near-complete genome assembly of Cinchona calisaya.</title>
        <authorList>
            <person name="Lian D.C."/>
            <person name="Zhao X.W."/>
            <person name="Wei L."/>
        </authorList>
    </citation>
    <scope>NUCLEOTIDE SEQUENCE [LARGE SCALE GENOMIC DNA]</scope>
    <source>
        <tissue evidence="4">Nenye</tissue>
    </source>
</reference>
<evidence type="ECO:0000256" key="3">
    <source>
        <dbReference type="ARBA" id="ARBA00023002"/>
    </source>
</evidence>
<dbReference type="InterPro" id="IPR002347">
    <property type="entry name" value="SDR_fam"/>
</dbReference>
<proteinExistence type="inferred from homology"/>
<comment type="caution">
    <text evidence="4">The sequence shown here is derived from an EMBL/GenBank/DDBJ whole genome shotgun (WGS) entry which is preliminary data.</text>
</comment>
<evidence type="ECO:0000256" key="2">
    <source>
        <dbReference type="ARBA" id="ARBA00022857"/>
    </source>
</evidence>
<dbReference type="SUPFAM" id="SSF51735">
    <property type="entry name" value="NAD(P)-binding Rossmann-fold domains"/>
    <property type="match status" value="1"/>
</dbReference>
<evidence type="ECO:0000313" key="5">
    <source>
        <dbReference type="Proteomes" id="UP001630127"/>
    </source>
</evidence>
<dbReference type="EMBL" id="JBJUIK010000010">
    <property type="protein sequence ID" value="KAL3517130.1"/>
    <property type="molecule type" value="Genomic_DNA"/>
</dbReference>
<dbReference type="PANTHER" id="PTHR43490:SF98">
    <property type="entry name" value="OS02G0640600 PROTEIN"/>
    <property type="match status" value="1"/>
</dbReference>
<sequence length="183" mass="20226">MAETTNCTTHKSYAVVTGANKRIGFEICRQLASHGITVVLTARDEKRGLDALQKLKDSSDGISGDAHFHQLDVEDSSSVSSIAEFIKIQFGRLDILVNNAGITGALLDPEALKSEAAGDDNIDWNDFTKETKESVEQCLQINYYGAKRMTEALIPLLQLSESPRIMNVTSSMGKLEKREWMRC</sequence>
<keyword evidence="2" id="KW-0521">NADP</keyword>
<evidence type="ECO:0000313" key="4">
    <source>
        <dbReference type="EMBL" id="KAL3517130.1"/>
    </source>
</evidence>
<protein>
    <submittedName>
        <fullName evidence="4">Uncharacterized protein</fullName>
    </submittedName>
</protein>
<dbReference type="InterPro" id="IPR036291">
    <property type="entry name" value="NAD(P)-bd_dom_sf"/>
</dbReference>
<dbReference type="PRINTS" id="PR00081">
    <property type="entry name" value="GDHRDH"/>
</dbReference>
<organism evidence="4 5">
    <name type="scientific">Cinchona calisaya</name>
    <dbReference type="NCBI Taxonomy" id="153742"/>
    <lineage>
        <taxon>Eukaryota</taxon>
        <taxon>Viridiplantae</taxon>
        <taxon>Streptophyta</taxon>
        <taxon>Embryophyta</taxon>
        <taxon>Tracheophyta</taxon>
        <taxon>Spermatophyta</taxon>
        <taxon>Magnoliopsida</taxon>
        <taxon>eudicotyledons</taxon>
        <taxon>Gunneridae</taxon>
        <taxon>Pentapetalae</taxon>
        <taxon>asterids</taxon>
        <taxon>lamiids</taxon>
        <taxon>Gentianales</taxon>
        <taxon>Rubiaceae</taxon>
        <taxon>Cinchonoideae</taxon>
        <taxon>Cinchoneae</taxon>
        <taxon>Cinchona</taxon>
    </lineage>
</organism>
<accession>A0ABD2ZCC0</accession>
<dbReference type="Gene3D" id="3.40.50.720">
    <property type="entry name" value="NAD(P)-binding Rossmann-like Domain"/>
    <property type="match status" value="1"/>
</dbReference>
<dbReference type="AlphaFoldDB" id="A0ABD2ZCC0"/>
<keyword evidence="3" id="KW-0560">Oxidoreductase</keyword>
<comment type="similarity">
    <text evidence="1">Belongs to the short-chain dehydrogenases/reductases (SDR) family.</text>
</comment>